<dbReference type="PROSITE" id="PS50889">
    <property type="entry name" value="S4"/>
    <property type="match status" value="1"/>
</dbReference>
<dbReference type="KEGG" id="amim:MIM_c03910"/>
<evidence type="ECO:0000313" key="7">
    <source>
        <dbReference type="EMBL" id="AHG62493.1"/>
    </source>
</evidence>
<feature type="domain" description="RNA-binding S4" evidence="6">
    <location>
        <begin position="4"/>
        <end position="65"/>
    </location>
</feature>
<dbReference type="InterPro" id="IPR002942">
    <property type="entry name" value="S4_RNA-bd"/>
</dbReference>
<dbReference type="HOGENOM" id="CLU_101003_2_1_4"/>
<accession>W0PBR6</accession>
<dbReference type="Proteomes" id="UP000019095">
    <property type="component" value="Chromosome"/>
</dbReference>
<dbReference type="AlphaFoldDB" id="W0PBR6"/>
<evidence type="ECO:0000256" key="3">
    <source>
        <dbReference type="ARBA" id="ARBA00023125"/>
    </source>
</evidence>
<dbReference type="OrthoDB" id="9797176at2"/>
<dbReference type="STRING" id="1247726.MIM_c03910"/>
<dbReference type="GO" id="GO:0043023">
    <property type="term" value="F:ribosomal large subunit binding"/>
    <property type="evidence" value="ECO:0007669"/>
    <property type="project" value="InterPro"/>
</dbReference>
<dbReference type="EMBL" id="CP003915">
    <property type="protein sequence ID" value="AHG62493.1"/>
    <property type="molecule type" value="Genomic_DNA"/>
</dbReference>
<evidence type="ECO:0000256" key="1">
    <source>
        <dbReference type="ARBA" id="ARBA00008396"/>
    </source>
</evidence>
<dbReference type="GO" id="GO:0003677">
    <property type="term" value="F:DNA binding"/>
    <property type="evidence" value="ECO:0007669"/>
    <property type="project" value="UniProtKB-KW"/>
</dbReference>
<dbReference type="GO" id="GO:0034605">
    <property type="term" value="P:cellular response to heat"/>
    <property type="evidence" value="ECO:0007669"/>
    <property type="project" value="InterPro"/>
</dbReference>
<evidence type="ECO:0000259" key="6">
    <source>
        <dbReference type="SMART" id="SM00363"/>
    </source>
</evidence>
<dbReference type="eggNOG" id="COG1188">
    <property type="taxonomic scope" value="Bacteria"/>
</dbReference>
<dbReference type="SMART" id="SM00363">
    <property type="entry name" value="S4"/>
    <property type="match status" value="1"/>
</dbReference>
<keyword evidence="3" id="KW-0238">DNA-binding</keyword>
<dbReference type="InterPro" id="IPR036986">
    <property type="entry name" value="S4_RNA-bd_sf"/>
</dbReference>
<dbReference type="PATRIC" id="fig|1247726.3.peg.431"/>
<dbReference type="Gene3D" id="3.10.290.10">
    <property type="entry name" value="RNA-binding S4 domain"/>
    <property type="match status" value="1"/>
</dbReference>
<keyword evidence="8" id="KW-1185">Reference proteome</keyword>
<comment type="similarity">
    <text evidence="1">Belongs to the HSP15 family.</text>
</comment>
<dbReference type="RefSeq" id="WP_025371098.1">
    <property type="nucleotide sequence ID" value="NZ_CP003915.1"/>
</dbReference>
<dbReference type="SUPFAM" id="SSF55174">
    <property type="entry name" value="Alpha-L RNA-binding motif"/>
    <property type="match status" value="1"/>
</dbReference>
<name>W0PBR6_ADVMD</name>
<feature type="compositionally biased region" description="Basic and acidic residues" evidence="5">
    <location>
        <begin position="108"/>
        <end position="129"/>
    </location>
</feature>
<organism evidence="7 8">
    <name type="scientific">Advenella mimigardefordensis (strain DSM 17166 / LMG 22922 / DPN7)</name>
    <dbReference type="NCBI Taxonomy" id="1247726"/>
    <lineage>
        <taxon>Bacteria</taxon>
        <taxon>Pseudomonadati</taxon>
        <taxon>Pseudomonadota</taxon>
        <taxon>Betaproteobacteria</taxon>
        <taxon>Burkholderiales</taxon>
        <taxon>Alcaligenaceae</taxon>
    </lineage>
</organism>
<dbReference type="PIRSF" id="PIRSF016821">
    <property type="entry name" value="HSP15"/>
    <property type="match status" value="1"/>
</dbReference>
<dbReference type="CDD" id="cd00165">
    <property type="entry name" value="S4"/>
    <property type="match status" value="1"/>
</dbReference>
<protein>
    <submittedName>
        <fullName evidence="7">Putative heat shock protein</fullName>
    </submittedName>
</protein>
<reference evidence="7 8" key="1">
    <citation type="journal article" date="2014" name="Microbiology">
        <title>Unravelling the complete genome sequence of Advenella mimigardefordensis strain DPN7T and novel insights in the catabolism of the xenobiotic polythioester precursor 3,3'-dithiodipropionate.</title>
        <authorList>
            <person name="Wubbeler J.H."/>
            <person name="Hiessl S."/>
            <person name="Schuldes J."/>
            <person name="Thurmer A."/>
            <person name="Daniel R."/>
            <person name="Steinbuchel A."/>
        </authorList>
    </citation>
    <scope>NUCLEOTIDE SEQUENCE [LARGE SCALE GENOMIC DNA]</scope>
    <source>
        <strain evidence="8">DSM 17166 / LMG 22922 / DPN7</strain>
    </source>
</reference>
<proteinExistence type="inferred from homology"/>
<evidence type="ECO:0000256" key="5">
    <source>
        <dbReference type="SAM" id="MobiDB-lite"/>
    </source>
</evidence>
<sequence length="129" mass="14590">MEKLRIDKWLWAARFYKTRSLAATEIGKGRVLINDQPVKPAREVSLGDQVAVRRDQTTITVQVLALSAVRGPAPVARTLYEETEASRLAREAAQEQRRLASEPALGFEHGRPTKRDRRQLDLVKKGGDW</sequence>
<evidence type="ECO:0000313" key="8">
    <source>
        <dbReference type="Proteomes" id="UP000019095"/>
    </source>
</evidence>
<evidence type="ECO:0000256" key="2">
    <source>
        <dbReference type="ARBA" id="ARBA00022884"/>
    </source>
</evidence>
<feature type="region of interest" description="Disordered" evidence="5">
    <location>
        <begin position="91"/>
        <end position="129"/>
    </location>
</feature>
<keyword evidence="2 4" id="KW-0694">RNA-binding</keyword>
<dbReference type="InterPro" id="IPR025708">
    <property type="entry name" value="HSP15"/>
</dbReference>
<feature type="compositionally biased region" description="Basic and acidic residues" evidence="5">
    <location>
        <begin position="91"/>
        <end position="100"/>
    </location>
</feature>
<evidence type="ECO:0000256" key="4">
    <source>
        <dbReference type="PROSITE-ProRule" id="PRU00182"/>
    </source>
</evidence>
<dbReference type="GO" id="GO:0003727">
    <property type="term" value="F:single-stranded RNA binding"/>
    <property type="evidence" value="ECO:0007669"/>
    <property type="project" value="InterPro"/>
</dbReference>
<dbReference type="Pfam" id="PF01479">
    <property type="entry name" value="S4"/>
    <property type="match status" value="1"/>
</dbReference>
<gene>
    <name evidence="7" type="ORF">MIM_c03910</name>
</gene>
<keyword evidence="7" id="KW-0346">Stress response</keyword>